<dbReference type="Pfam" id="PF04055">
    <property type="entry name" value="Radical_SAM"/>
    <property type="match status" value="1"/>
</dbReference>
<dbReference type="SUPFAM" id="SSF102114">
    <property type="entry name" value="Radical SAM enzymes"/>
    <property type="match status" value="1"/>
</dbReference>
<dbReference type="OrthoDB" id="9801424at2"/>
<dbReference type="PANTHER" id="PTHR43409">
    <property type="entry name" value="ANAEROBIC MAGNESIUM-PROTOPORPHYRIN IX MONOMETHYL ESTER CYCLASE-RELATED"/>
    <property type="match status" value="1"/>
</dbReference>
<dbReference type="InterPro" id="IPR023980">
    <property type="entry name" value="CHP04013_B12-bd/rSAM"/>
</dbReference>
<dbReference type="Proteomes" id="UP000094570">
    <property type="component" value="Unassembled WGS sequence"/>
</dbReference>
<keyword evidence="4" id="KW-0408">Iron</keyword>
<organism evidence="7 8">
    <name type="scientific">Fervidobacterium thailandense</name>
    <dbReference type="NCBI Taxonomy" id="1008305"/>
    <lineage>
        <taxon>Bacteria</taxon>
        <taxon>Thermotogati</taxon>
        <taxon>Thermotogota</taxon>
        <taxon>Thermotogae</taxon>
        <taxon>Thermotogales</taxon>
        <taxon>Fervidobacteriaceae</taxon>
        <taxon>Fervidobacterium</taxon>
    </lineage>
</organism>
<dbReference type="PANTHER" id="PTHR43409:SF17">
    <property type="entry name" value="METHYLTHIOTRANSFERASE MJ0865-RELATED"/>
    <property type="match status" value="1"/>
</dbReference>
<dbReference type="Gene3D" id="3.40.50.280">
    <property type="entry name" value="Cobalamin-binding domain"/>
    <property type="match status" value="1"/>
</dbReference>
<feature type="domain" description="Radical SAM core" evidence="6">
    <location>
        <begin position="141"/>
        <end position="380"/>
    </location>
</feature>
<dbReference type="GO" id="GO:0046872">
    <property type="term" value="F:metal ion binding"/>
    <property type="evidence" value="ECO:0007669"/>
    <property type="project" value="UniProtKB-KW"/>
</dbReference>
<dbReference type="InterPro" id="IPR058240">
    <property type="entry name" value="rSAM_sf"/>
</dbReference>
<dbReference type="EMBL" id="LWAF01000001">
    <property type="protein sequence ID" value="ODN31215.1"/>
    <property type="molecule type" value="Genomic_DNA"/>
</dbReference>
<name>A0A1E3G4L9_9BACT</name>
<evidence type="ECO:0000259" key="6">
    <source>
        <dbReference type="PROSITE" id="PS51918"/>
    </source>
</evidence>
<evidence type="ECO:0000313" key="7">
    <source>
        <dbReference type="EMBL" id="ODN31215.1"/>
    </source>
</evidence>
<evidence type="ECO:0000313" key="8">
    <source>
        <dbReference type="Proteomes" id="UP000094570"/>
    </source>
</evidence>
<dbReference type="Gene3D" id="3.80.30.20">
    <property type="entry name" value="tm_1862 like domain"/>
    <property type="match status" value="1"/>
</dbReference>
<comment type="cofactor">
    <cofactor evidence="1">
        <name>[4Fe-4S] cluster</name>
        <dbReference type="ChEBI" id="CHEBI:49883"/>
    </cofactor>
</comment>
<dbReference type="SFLD" id="SFLDG01082">
    <property type="entry name" value="B12-binding_domain_containing"/>
    <property type="match status" value="1"/>
</dbReference>
<dbReference type="GO" id="GO:0051536">
    <property type="term" value="F:iron-sulfur cluster binding"/>
    <property type="evidence" value="ECO:0007669"/>
    <property type="project" value="UniProtKB-KW"/>
</dbReference>
<evidence type="ECO:0000256" key="4">
    <source>
        <dbReference type="ARBA" id="ARBA00023004"/>
    </source>
</evidence>
<dbReference type="InterPro" id="IPR006638">
    <property type="entry name" value="Elp3/MiaA/NifB-like_rSAM"/>
</dbReference>
<protein>
    <submittedName>
        <fullName evidence="7">B12-binding domain-containing radical SAM protein</fullName>
    </submittedName>
</protein>
<sequence length="401" mass="44559">MAFERIVFRSTKTNRYSVTALTAAILSRLSIEVLEAKSVDEILRLPATGTVVAYSFMSFDFDQVATEMDILSRSGYTVIAGGPHATANPHQVLEAGAHYVFLGDGEQNIVRFLSQGEHPEEKIFDGIGERVNLDDFPAVCEPKKLFMPVEISRGCPFNCGYCQTPRLAGKIVRHRSIDAIVEAQKIMVRNGKTVARFITPNAFGYGSKNGVTPQPEIIDELLFKVKAAGAKEIYFGTFPSDVRPESVTSEVLKVIKKYVNHDYIVIGAQSGSNRILKMIHRGHTVEQVEKALETLAENGFYAKVDFIFGFPFETKEDVEETFNFIERIVKKYGAKIHAHTFMPLPGTPLWNAGPGQLKDFHYKFLGRLAAQGILDGYWLKQQVLSQKVAKLATSGITKNTA</sequence>
<evidence type="ECO:0000256" key="5">
    <source>
        <dbReference type="ARBA" id="ARBA00023014"/>
    </source>
</evidence>
<evidence type="ECO:0000256" key="1">
    <source>
        <dbReference type="ARBA" id="ARBA00001966"/>
    </source>
</evidence>
<keyword evidence="8" id="KW-1185">Reference proteome</keyword>
<keyword evidence="5" id="KW-0411">Iron-sulfur</keyword>
<dbReference type="STRING" id="1008305.A4H02_00045"/>
<reference evidence="8" key="1">
    <citation type="submission" date="2016-04" db="EMBL/GenBank/DDBJ databases">
        <title>The genome sequence project of a novel Fervidobacterium isolate from a hot spring in Thailand.</title>
        <authorList>
            <person name="Gonzalez J.M."/>
            <person name="Cuecas A."/>
            <person name="Kanoksilapatham W."/>
        </authorList>
    </citation>
    <scope>NUCLEOTIDE SEQUENCE [LARGE SCALE GENOMIC DNA]</scope>
    <source>
        <strain evidence="8">FC2004</strain>
    </source>
</reference>
<dbReference type="SMART" id="SM00729">
    <property type="entry name" value="Elp3"/>
    <property type="match status" value="1"/>
</dbReference>
<dbReference type="InterPro" id="IPR051198">
    <property type="entry name" value="BchE-like"/>
</dbReference>
<dbReference type="CDD" id="cd01335">
    <property type="entry name" value="Radical_SAM"/>
    <property type="match status" value="1"/>
</dbReference>
<dbReference type="PROSITE" id="PS51918">
    <property type="entry name" value="RADICAL_SAM"/>
    <property type="match status" value="1"/>
</dbReference>
<keyword evidence="3" id="KW-0479">Metal-binding</keyword>
<dbReference type="NCBIfam" id="TIGR04013">
    <property type="entry name" value="B12_SAM_MJ_1487"/>
    <property type="match status" value="1"/>
</dbReference>
<proteinExistence type="predicted"/>
<dbReference type="AlphaFoldDB" id="A0A1E3G4L9"/>
<evidence type="ECO:0000256" key="2">
    <source>
        <dbReference type="ARBA" id="ARBA00022691"/>
    </source>
</evidence>
<dbReference type="GO" id="GO:0003824">
    <property type="term" value="F:catalytic activity"/>
    <property type="evidence" value="ECO:0007669"/>
    <property type="project" value="InterPro"/>
</dbReference>
<dbReference type="InterPro" id="IPR007197">
    <property type="entry name" value="rSAM"/>
</dbReference>
<keyword evidence="2" id="KW-0949">S-adenosyl-L-methionine</keyword>
<dbReference type="RefSeq" id="WP_069292126.1">
    <property type="nucleotide sequence ID" value="NZ_CP140110.1"/>
</dbReference>
<evidence type="ECO:0000256" key="3">
    <source>
        <dbReference type="ARBA" id="ARBA00022723"/>
    </source>
</evidence>
<gene>
    <name evidence="7" type="ORF">A4H02_00045</name>
</gene>
<dbReference type="SFLD" id="SFLDS00029">
    <property type="entry name" value="Radical_SAM"/>
    <property type="match status" value="1"/>
</dbReference>
<accession>A0A1E3G4L9</accession>
<dbReference type="InterPro" id="IPR023404">
    <property type="entry name" value="rSAM_horseshoe"/>
</dbReference>
<comment type="caution">
    <text evidence="7">The sequence shown here is derived from an EMBL/GenBank/DDBJ whole genome shotgun (WGS) entry which is preliminary data.</text>
</comment>